<dbReference type="GO" id="GO:0006108">
    <property type="term" value="P:malate metabolic process"/>
    <property type="evidence" value="ECO:0007669"/>
    <property type="project" value="TreeGrafter"/>
</dbReference>
<dbReference type="PRINTS" id="PR00149">
    <property type="entry name" value="FUMRATELYASE"/>
</dbReference>
<dbReference type="InterPro" id="IPR008948">
    <property type="entry name" value="L-Aspartase-like"/>
</dbReference>
<dbReference type="VEuPathDB" id="VectorBase:BGLAX_030099"/>
<feature type="domain" description="Fumarase C C-terminal" evidence="5">
    <location>
        <begin position="195"/>
        <end position="247"/>
    </location>
</feature>
<organism evidence="6 7">
    <name type="scientific">Biomphalaria glabrata</name>
    <name type="common">Bloodfluke planorb</name>
    <name type="synonym">Freshwater snail</name>
    <dbReference type="NCBI Taxonomy" id="6526"/>
    <lineage>
        <taxon>Eukaryota</taxon>
        <taxon>Metazoa</taxon>
        <taxon>Spiralia</taxon>
        <taxon>Lophotrochozoa</taxon>
        <taxon>Mollusca</taxon>
        <taxon>Gastropoda</taxon>
        <taxon>Heterobranchia</taxon>
        <taxon>Euthyneura</taxon>
        <taxon>Panpulmonata</taxon>
        <taxon>Hygrophila</taxon>
        <taxon>Lymnaeoidea</taxon>
        <taxon>Planorbidae</taxon>
        <taxon>Biomphalaria</taxon>
    </lineage>
</organism>
<reference evidence="6" key="1">
    <citation type="submission" date="2020-05" db="UniProtKB">
        <authorList>
            <consortium name="EnsemblMetazoa"/>
        </authorList>
    </citation>
    <scope>IDENTIFICATION</scope>
    <source>
        <strain evidence="6">BB02</strain>
    </source>
</reference>
<evidence type="ECO:0000259" key="5">
    <source>
        <dbReference type="Pfam" id="PF10415"/>
    </source>
</evidence>
<dbReference type="EnsemblMetazoa" id="BGLB029497-RA">
    <property type="protein sequence ID" value="BGLB029497-PA"/>
    <property type="gene ID" value="BGLB029497"/>
</dbReference>
<dbReference type="AlphaFoldDB" id="A0A2C9LCQ4"/>
<keyword evidence="3" id="KW-0456">Lyase</keyword>
<dbReference type="GO" id="GO:0006106">
    <property type="term" value="P:fumarate metabolic process"/>
    <property type="evidence" value="ECO:0007669"/>
    <property type="project" value="InterPro"/>
</dbReference>
<dbReference type="InterPro" id="IPR000362">
    <property type="entry name" value="Fumarate_lyase_fam"/>
</dbReference>
<dbReference type="Proteomes" id="UP000076420">
    <property type="component" value="Unassembled WGS sequence"/>
</dbReference>
<dbReference type="GO" id="GO:0006099">
    <property type="term" value="P:tricarboxylic acid cycle"/>
    <property type="evidence" value="ECO:0007669"/>
    <property type="project" value="UniProtKB-UniPathway"/>
</dbReference>
<evidence type="ECO:0000256" key="2">
    <source>
        <dbReference type="ARBA" id="ARBA00012921"/>
    </source>
</evidence>
<evidence type="ECO:0000313" key="7">
    <source>
        <dbReference type="Proteomes" id="UP000076420"/>
    </source>
</evidence>
<dbReference type="InterPro" id="IPR022761">
    <property type="entry name" value="Fumarate_lyase_N"/>
</dbReference>
<dbReference type="PANTHER" id="PTHR11444:SF1">
    <property type="entry name" value="FUMARATE HYDRATASE, MITOCHONDRIAL"/>
    <property type="match status" value="1"/>
</dbReference>
<name>A0A2C9LCQ4_BIOGL</name>
<gene>
    <name evidence="6" type="primary">106050151</name>
</gene>
<dbReference type="Pfam" id="PF10415">
    <property type="entry name" value="FumaraseC_C"/>
    <property type="match status" value="1"/>
</dbReference>
<dbReference type="PANTHER" id="PTHR11444">
    <property type="entry name" value="ASPARTATEAMMONIA/ARGININOSUCCINATE/ADENYLOSUCCINATE LYASE"/>
    <property type="match status" value="1"/>
</dbReference>
<evidence type="ECO:0000259" key="4">
    <source>
        <dbReference type="Pfam" id="PF00206"/>
    </source>
</evidence>
<proteinExistence type="inferred from homology"/>
<protein>
    <recommendedName>
        <fullName evidence="2">fumarate hydratase</fullName>
        <ecNumber evidence="2">4.2.1.2</ecNumber>
    </recommendedName>
</protein>
<accession>A0A2C9LCQ4</accession>
<dbReference type="InterPro" id="IPR020557">
    <property type="entry name" value="Fumarate_lyase_CS"/>
</dbReference>
<sequence length="247" mass="26719">RIKSSMQFLYHLAQGGTAVGTGINAPDGFKDIFIEEISRITGFKFISAQNKFESIAASDAIVEFSGALNTVASSMMKIANDIRMLSSGPRCGIGEIKIPANEPGSSIMPGKVNPTQCEALTMVCVQVIGMHHSITIGGFSGHMELNVFRPMMIFNTLNAINLLSGAINSFNKRCVSGIVANVDRIKYFLNKSLMLVTALVPYIGYDKAAKAAKKADEENILLKDAVIDLGFMDGDKFDEIVDPNKMI</sequence>
<dbReference type="Gene3D" id="1.20.200.10">
    <property type="entry name" value="Fumarase/aspartase (Central domain)"/>
    <property type="match status" value="1"/>
</dbReference>
<dbReference type="PROSITE" id="PS00163">
    <property type="entry name" value="FUMARATE_LYASES"/>
    <property type="match status" value="1"/>
</dbReference>
<dbReference type="STRING" id="6526.A0A2C9LCQ4"/>
<dbReference type="InterPro" id="IPR005677">
    <property type="entry name" value="Fum_hydII"/>
</dbReference>
<dbReference type="Pfam" id="PF00206">
    <property type="entry name" value="Lyase_1"/>
    <property type="match status" value="1"/>
</dbReference>
<dbReference type="UniPathway" id="UPA00223">
    <property type="reaction ID" value="UER01007"/>
</dbReference>
<evidence type="ECO:0000256" key="3">
    <source>
        <dbReference type="ARBA" id="ARBA00023239"/>
    </source>
</evidence>
<dbReference type="VEuPathDB" id="VectorBase:BGLB029497"/>
<dbReference type="FunFam" id="1.10.40.30:FF:000002">
    <property type="entry name" value="Fumarate hydratase class II"/>
    <property type="match status" value="1"/>
</dbReference>
<feature type="domain" description="Fumarate lyase N-terminal" evidence="4">
    <location>
        <begin position="1"/>
        <end position="129"/>
    </location>
</feature>
<dbReference type="EC" id="4.2.1.2" evidence="2"/>
<dbReference type="FunFam" id="1.20.200.10:FF:000001">
    <property type="entry name" value="Fumarate hydratase, mitochondrial"/>
    <property type="match status" value="1"/>
</dbReference>
<dbReference type="GO" id="GO:0004333">
    <property type="term" value="F:fumarate hydratase activity"/>
    <property type="evidence" value="ECO:0007669"/>
    <property type="project" value="UniProtKB-EC"/>
</dbReference>
<comment type="similarity">
    <text evidence="1">Belongs to the class-II fumarase/aspartase family. Fumarase subfamily.</text>
</comment>
<dbReference type="InterPro" id="IPR018951">
    <property type="entry name" value="Fumarase_C_C"/>
</dbReference>
<dbReference type="Gene3D" id="1.10.40.30">
    <property type="entry name" value="Fumarase/aspartase (C-terminal domain)"/>
    <property type="match status" value="1"/>
</dbReference>
<dbReference type="SUPFAM" id="SSF48557">
    <property type="entry name" value="L-aspartase-like"/>
    <property type="match status" value="1"/>
</dbReference>
<evidence type="ECO:0000313" key="6">
    <source>
        <dbReference type="EnsemblMetazoa" id="BGLB029497-PA"/>
    </source>
</evidence>
<evidence type="ECO:0000256" key="1">
    <source>
        <dbReference type="ARBA" id="ARBA00009084"/>
    </source>
</evidence>